<dbReference type="GO" id="GO:0005737">
    <property type="term" value="C:cytoplasm"/>
    <property type="evidence" value="ECO:0007669"/>
    <property type="project" value="TreeGrafter"/>
</dbReference>
<dbReference type="InterPro" id="IPR007145">
    <property type="entry name" value="MAP65_Ase1_PRC1"/>
</dbReference>
<dbReference type="Pfam" id="PF03999">
    <property type="entry name" value="MAP65_ASE1"/>
    <property type="match status" value="1"/>
</dbReference>
<evidence type="ECO:0000256" key="2">
    <source>
        <dbReference type="ARBA" id="ARBA00022701"/>
    </source>
</evidence>
<reference evidence="3" key="1">
    <citation type="journal article" date="2013" name="Nat. Commun.">
        <title>Whole-genome sequencing of Oryza brachyantha reveals mechanisms underlying Oryza genome evolution.</title>
        <authorList>
            <person name="Chen J."/>
            <person name="Huang Q."/>
            <person name="Gao D."/>
            <person name="Wang J."/>
            <person name="Lang Y."/>
            <person name="Liu T."/>
            <person name="Li B."/>
            <person name="Bai Z."/>
            <person name="Luis Goicoechea J."/>
            <person name="Liang C."/>
            <person name="Chen C."/>
            <person name="Zhang W."/>
            <person name="Sun S."/>
            <person name="Liao Y."/>
            <person name="Zhang X."/>
            <person name="Yang L."/>
            <person name="Song C."/>
            <person name="Wang M."/>
            <person name="Shi J."/>
            <person name="Liu G."/>
            <person name="Liu J."/>
            <person name="Zhou H."/>
            <person name="Zhou W."/>
            <person name="Yu Q."/>
            <person name="An N."/>
            <person name="Chen Y."/>
            <person name="Cai Q."/>
            <person name="Wang B."/>
            <person name="Liu B."/>
            <person name="Min J."/>
            <person name="Huang Y."/>
            <person name="Wu H."/>
            <person name="Li Z."/>
            <person name="Zhang Y."/>
            <person name="Yin Y."/>
            <person name="Song W."/>
            <person name="Jiang J."/>
            <person name="Jackson S.A."/>
            <person name="Wing R.A."/>
            <person name="Wang J."/>
            <person name="Chen M."/>
        </authorList>
    </citation>
    <scope>NUCLEOTIDE SEQUENCE [LARGE SCALE GENOMIC DNA]</scope>
    <source>
        <strain evidence="3">cv. IRGC 101232</strain>
    </source>
</reference>
<dbReference type="PANTHER" id="PTHR19321:SF0">
    <property type="entry name" value="65-KDA MICROTUBULE-ASSOCIATED PROTEIN 6"/>
    <property type="match status" value="1"/>
</dbReference>
<dbReference type="GO" id="GO:0000226">
    <property type="term" value="P:microtubule cytoskeleton organization"/>
    <property type="evidence" value="ECO:0007669"/>
    <property type="project" value="InterPro"/>
</dbReference>
<reference evidence="3" key="2">
    <citation type="submission" date="2013-04" db="UniProtKB">
        <authorList>
            <consortium name="EnsemblPlants"/>
        </authorList>
    </citation>
    <scope>IDENTIFICATION</scope>
</reference>
<evidence type="ECO:0000313" key="4">
    <source>
        <dbReference type="Proteomes" id="UP000006038"/>
    </source>
</evidence>
<dbReference type="Gramene" id="OB08G20330.1">
    <property type="protein sequence ID" value="OB08G20330.1"/>
    <property type="gene ID" value="OB08G20330"/>
</dbReference>
<dbReference type="GO" id="GO:0005819">
    <property type="term" value="C:spindle"/>
    <property type="evidence" value="ECO:0007669"/>
    <property type="project" value="TreeGrafter"/>
</dbReference>
<proteinExistence type="inferred from homology"/>
<dbReference type="AlphaFoldDB" id="J3MSF4"/>
<evidence type="ECO:0000313" key="3">
    <source>
        <dbReference type="EnsemblPlants" id="OB08G20330.1"/>
    </source>
</evidence>
<dbReference type="eggNOG" id="KOG4302">
    <property type="taxonomic scope" value="Eukaryota"/>
</dbReference>
<sequence>MSVLISSEEEISSPGVLSQETIEKMGAEVERLTKLKARRLKEIFMKKRLELEEICKTAHIEPDASTAPEQTNEMIDSGTIRMLLLLHLPVTAVYKFYIFLCMFHQACLTLLSFWRIEHPLVVHEDIASYEVSPQTVQALRKKQAIMKKCTPRRVSVEVANTSIPASNTRSKKKL</sequence>
<dbReference type="GO" id="GO:0008017">
    <property type="term" value="F:microtubule binding"/>
    <property type="evidence" value="ECO:0007669"/>
    <property type="project" value="InterPro"/>
</dbReference>
<protein>
    <submittedName>
        <fullName evidence="3">Uncharacterized protein</fullName>
    </submittedName>
</protein>
<dbReference type="EnsemblPlants" id="OB08G20330.1">
    <property type="protein sequence ID" value="OB08G20330.1"/>
    <property type="gene ID" value="OB08G20330"/>
</dbReference>
<keyword evidence="2" id="KW-0493">Microtubule</keyword>
<dbReference type="Proteomes" id="UP000006038">
    <property type="component" value="Chromosome 8"/>
</dbReference>
<organism evidence="3">
    <name type="scientific">Oryza brachyantha</name>
    <name type="common">malo sina</name>
    <dbReference type="NCBI Taxonomy" id="4533"/>
    <lineage>
        <taxon>Eukaryota</taxon>
        <taxon>Viridiplantae</taxon>
        <taxon>Streptophyta</taxon>
        <taxon>Embryophyta</taxon>
        <taxon>Tracheophyta</taxon>
        <taxon>Spermatophyta</taxon>
        <taxon>Magnoliopsida</taxon>
        <taxon>Liliopsida</taxon>
        <taxon>Poales</taxon>
        <taxon>Poaceae</taxon>
        <taxon>BOP clade</taxon>
        <taxon>Oryzoideae</taxon>
        <taxon>Oryzeae</taxon>
        <taxon>Oryzinae</taxon>
        <taxon>Oryza</taxon>
    </lineage>
</organism>
<dbReference type="GO" id="GO:0005874">
    <property type="term" value="C:microtubule"/>
    <property type="evidence" value="ECO:0007669"/>
    <property type="project" value="UniProtKB-KW"/>
</dbReference>
<dbReference type="HOGENOM" id="CLU_1542440_0_0_1"/>
<dbReference type="STRING" id="4533.J3MSF4"/>
<evidence type="ECO:0000256" key="1">
    <source>
        <dbReference type="ARBA" id="ARBA00006187"/>
    </source>
</evidence>
<comment type="similarity">
    <text evidence="1">Belongs to the MAP65/ASE1 family.</text>
</comment>
<accession>J3MSF4</accession>
<name>J3MSF4_ORYBR</name>
<keyword evidence="4" id="KW-1185">Reference proteome</keyword>
<dbReference type="PANTHER" id="PTHR19321">
    <property type="entry name" value="PROTEIN REGULATOR OF CYTOKINESIS 1 PRC1-RELATED"/>
    <property type="match status" value="1"/>
</dbReference>